<name>A0ABX1W5U8_9SPHI</name>
<gene>
    <name evidence="3" type="ORF">HK413_03305</name>
</gene>
<feature type="domain" description="Activator of Hsp90 ATPase homologue 1/2-like C-terminal" evidence="2">
    <location>
        <begin position="14"/>
        <end position="139"/>
    </location>
</feature>
<evidence type="ECO:0000259" key="2">
    <source>
        <dbReference type="Pfam" id="PF08327"/>
    </source>
</evidence>
<dbReference type="Pfam" id="PF08327">
    <property type="entry name" value="AHSA1"/>
    <property type="match status" value="1"/>
</dbReference>
<dbReference type="RefSeq" id="WP_175269125.1">
    <property type="nucleotide sequence ID" value="NZ_JABFCR010000010.1"/>
</dbReference>
<dbReference type="Gene3D" id="3.30.530.20">
    <property type="match status" value="1"/>
</dbReference>
<sequence length="149" mass="16844">MAKIIKYDLFFPNPQAEVWEYITNADLIAQWLMPSNFLPVEGHEFQLKAPAMPEMDFDGVFYCKVLEVTPTTQLSYSWNFGPGDGTLNKSVVSWTLTEKNGGTELSLIHRGFEGETFMAMFDSMSEGWPKHISQILEILNPATDDTAKV</sequence>
<reference evidence="3 4" key="1">
    <citation type="submission" date="2020-05" db="EMBL/GenBank/DDBJ databases">
        <authorList>
            <person name="Khan S.A."/>
            <person name="Jeon C.O."/>
            <person name="Chun B.H."/>
        </authorList>
    </citation>
    <scope>NUCLEOTIDE SEQUENCE [LARGE SCALE GENOMIC DNA]</scope>
    <source>
        <strain evidence="3 4">S1162</strain>
    </source>
</reference>
<organism evidence="3 4">
    <name type="scientific">Mucilaginibacter humi</name>
    <dbReference type="NCBI Taxonomy" id="2732510"/>
    <lineage>
        <taxon>Bacteria</taxon>
        <taxon>Pseudomonadati</taxon>
        <taxon>Bacteroidota</taxon>
        <taxon>Sphingobacteriia</taxon>
        <taxon>Sphingobacteriales</taxon>
        <taxon>Sphingobacteriaceae</taxon>
        <taxon>Mucilaginibacter</taxon>
    </lineage>
</organism>
<keyword evidence="4" id="KW-1185">Reference proteome</keyword>
<evidence type="ECO:0000313" key="3">
    <source>
        <dbReference type="EMBL" id="NNU33427.1"/>
    </source>
</evidence>
<dbReference type="InterPro" id="IPR023393">
    <property type="entry name" value="START-like_dom_sf"/>
</dbReference>
<evidence type="ECO:0000313" key="4">
    <source>
        <dbReference type="Proteomes" id="UP000566071"/>
    </source>
</evidence>
<dbReference type="InterPro" id="IPR013538">
    <property type="entry name" value="ASHA1/2-like_C"/>
</dbReference>
<evidence type="ECO:0000256" key="1">
    <source>
        <dbReference type="ARBA" id="ARBA00006817"/>
    </source>
</evidence>
<dbReference type="CDD" id="cd07814">
    <property type="entry name" value="SRPBCC_CalC_Aha1-like"/>
    <property type="match status" value="1"/>
</dbReference>
<accession>A0ABX1W5U8</accession>
<comment type="caution">
    <text evidence="3">The sequence shown here is derived from an EMBL/GenBank/DDBJ whole genome shotgun (WGS) entry which is preliminary data.</text>
</comment>
<dbReference type="SUPFAM" id="SSF55961">
    <property type="entry name" value="Bet v1-like"/>
    <property type="match status" value="1"/>
</dbReference>
<protein>
    <submittedName>
        <fullName evidence="3">SRPBCC domain-containing protein</fullName>
    </submittedName>
</protein>
<dbReference type="EMBL" id="JABFCR010000010">
    <property type="protein sequence ID" value="NNU33427.1"/>
    <property type="molecule type" value="Genomic_DNA"/>
</dbReference>
<comment type="similarity">
    <text evidence="1">Belongs to the AHA1 family.</text>
</comment>
<dbReference type="Proteomes" id="UP000566071">
    <property type="component" value="Unassembled WGS sequence"/>
</dbReference>
<proteinExistence type="inferred from homology"/>